<dbReference type="Pfam" id="PF00096">
    <property type="entry name" value="zf-C2H2"/>
    <property type="match status" value="3"/>
</dbReference>
<keyword evidence="15" id="KW-1185">Reference proteome</keyword>
<evidence type="ECO:0000256" key="11">
    <source>
        <dbReference type="PROSITE-ProRule" id="PRU00042"/>
    </source>
</evidence>
<evidence type="ECO:0000313" key="15">
    <source>
        <dbReference type="Proteomes" id="UP000807504"/>
    </source>
</evidence>
<protein>
    <submittedName>
        <fullName evidence="14">Zinc finger protein 710 like protein</fullName>
    </submittedName>
</protein>
<accession>A0A8T0FWE4</accession>
<dbReference type="GO" id="GO:0008270">
    <property type="term" value="F:zinc ion binding"/>
    <property type="evidence" value="ECO:0007669"/>
    <property type="project" value="UniProtKB-KW"/>
</dbReference>
<evidence type="ECO:0000256" key="1">
    <source>
        <dbReference type="ARBA" id="ARBA00004123"/>
    </source>
</evidence>
<keyword evidence="10" id="KW-0539">Nucleus</keyword>
<dbReference type="InterPro" id="IPR036236">
    <property type="entry name" value="Znf_C2H2_sf"/>
</dbReference>
<comment type="caution">
    <text evidence="14">The sequence shown here is derived from an EMBL/GenBank/DDBJ whole genome shotgun (WGS) entry which is preliminary data.</text>
</comment>
<keyword evidence="3" id="KW-0479">Metal-binding</keyword>
<dbReference type="SUPFAM" id="SSF57667">
    <property type="entry name" value="beta-beta-alpha zinc fingers"/>
    <property type="match status" value="1"/>
</dbReference>
<proteinExistence type="inferred from homology"/>
<organism evidence="14 15">
    <name type="scientific">Argiope bruennichi</name>
    <name type="common">Wasp spider</name>
    <name type="synonym">Aranea bruennichi</name>
    <dbReference type="NCBI Taxonomy" id="94029"/>
    <lineage>
        <taxon>Eukaryota</taxon>
        <taxon>Metazoa</taxon>
        <taxon>Ecdysozoa</taxon>
        <taxon>Arthropoda</taxon>
        <taxon>Chelicerata</taxon>
        <taxon>Arachnida</taxon>
        <taxon>Araneae</taxon>
        <taxon>Araneomorphae</taxon>
        <taxon>Entelegynae</taxon>
        <taxon>Araneoidea</taxon>
        <taxon>Araneidae</taxon>
        <taxon>Argiope</taxon>
    </lineage>
</organism>
<keyword evidence="5 11" id="KW-0863">Zinc-finger</keyword>
<dbReference type="SMART" id="SM00355">
    <property type="entry name" value="ZnF_C2H2"/>
    <property type="match status" value="4"/>
</dbReference>
<dbReference type="AlphaFoldDB" id="A0A8T0FWE4"/>
<keyword evidence="6" id="KW-0862">Zinc</keyword>
<feature type="signal peptide" evidence="12">
    <location>
        <begin position="1"/>
        <end position="20"/>
    </location>
</feature>
<evidence type="ECO:0000256" key="5">
    <source>
        <dbReference type="ARBA" id="ARBA00022771"/>
    </source>
</evidence>
<evidence type="ECO:0000256" key="8">
    <source>
        <dbReference type="ARBA" id="ARBA00023125"/>
    </source>
</evidence>
<evidence type="ECO:0000256" key="6">
    <source>
        <dbReference type="ARBA" id="ARBA00022833"/>
    </source>
</evidence>
<sequence>MLILLAVLCWECFVYRRADGDDKFSFYNQLEQKEGRSKTTDRLKRHHCAVCQYSTNNIGHLQAHMLTHSAYLNRFYKEQHSSVHSLSLFESKNKSGKVHYCSFCPYTSIYATNLKVHMNTHTVLLGGVQLYQYQNLFSSFDMKSRNRNNILRWRSAPAKRHRCSLCPYSTNNSSHLQIHLVTHTGERPHKCTKCGKTFSQRSSLRRHIMCHIDLSIEL</sequence>
<evidence type="ECO:0000256" key="4">
    <source>
        <dbReference type="ARBA" id="ARBA00022737"/>
    </source>
</evidence>
<evidence type="ECO:0000256" key="3">
    <source>
        <dbReference type="ARBA" id="ARBA00022723"/>
    </source>
</evidence>
<evidence type="ECO:0000256" key="2">
    <source>
        <dbReference type="ARBA" id="ARBA00006991"/>
    </source>
</evidence>
<dbReference type="Proteomes" id="UP000807504">
    <property type="component" value="Unassembled WGS sequence"/>
</dbReference>
<dbReference type="Gene3D" id="3.30.160.60">
    <property type="entry name" value="Classic Zinc Finger"/>
    <property type="match status" value="3"/>
</dbReference>
<dbReference type="PROSITE" id="PS00028">
    <property type="entry name" value="ZINC_FINGER_C2H2_1"/>
    <property type="match status" value="1"/>
</dbReference>
<keyword evidence="9" id="KW-0804">Transcription</keyword>
<evidence type="ECO:0000256" key="9">
    <source>
        <dbReference type="ARBA" id="ARBA00023163"/>
    </source>
</evidence>
<keyword evidence="8" id="KW-0238">DNA-binding</keyword>
<dbReference type="PANTHER" id="PTHR24394">
    <property type="entry name" value="ZINC FINGER PROTEIN"/>
    <property type="match status" value="1"/>
</dbReference>
<evidence type="ECO:0000259" key="13">
    <source>
        <dbReference type="PROSITE" id="PS50157"/>
    </source>
</evidence>
<evidence type="ECO:0000256" key="7">
    <source>
        <dbReference type="ARBA" id="ARBA00023015"/>
    </source>
</evidence>
<comment type="subcellular location">
    <subcellularLocation>
        <location evidence="1">Nucleus</location>
    </subcellularLocation>
</comment>
<dbReference type="FunFam" id="3.30.160.60:FF:001049">
    <property type="entry name" value="zinc finger protein 319"/>
    <property type="match status" value="1"/>
</dbReference>
<reference evidence="14" key="1">
    <citation type="journal article" date="2020" name="bioRxiv">
        <title>Chromosome-level reference genome of the European wasp spider Argiope bruennichi: a resource for studies on range expansion and evolutionary adaptation.</title>
        <authorList>
            <person name="Sheffer M.M."/>
            <person name="Hoppe A."/>
            <person name="Krehenwinkel H."/>
            <person name="Uhl G."/>
            <person name="Kuss A.W."/>
            <person name="Jensen L."/>
            <person name="Jensen C."/>
            <person name="Gillespie R.G."/>
            <person name="Hoff K.J."/>
            <person name="Prost S."/>
        </authorList>
    </citation>
    <scope>NUCLEOTIDE SEQUENCE</scope>
</reference>
<keyword evidence="12" id="KW-0732">Signal</keyword>
<name>A0A8T0FWE4_ARGBR</name>
<keyword evidence="7" id="KW-0805">Transcription regulation</keyword>
<dbReference type="GO" id="GO:0000981">
    <property type="term" value="F:DNA-binding transcription factor activity, RNA polymerase II-specific"/>
    <property type="evidence" value="ECO:0007669"/>
    <property type="project" value="TreeGrafter"/>
</dbReference>
<comment type="similarity">
    <text evidence="2">Belongs to the krueppel C2H2-type zinc-finger protein family.</text>
</comment>
<feature type="chain" id="PRO_5035843583" evidence="12">
    <location>
        <begin position="21"/>
        <end position="218"/>
    </location>
</feature>
<dbReference type="PROSITE" id="PS50157">
    <property type="entry name" value="ZINC_FINGER_C2H2_2"/>
    <property type="match status" value="2"/>
</dbReference>
<gene>
    <name evidence="14" type="ORF">HNY73_002931</name>
</gene>
<dbReference type="FunFam" id="3.30.160.60:FF:001370">
    <property type="entry name" value="Zinc finger protein"/>
    <property type="match status" value="1"/>
</dbReference>
<feature type="domain" description="C2H2-type" evidence="13">
    <location>
        <begin position="161"/>
        <end position="188"/>
    </location>
</feature>
<dbReference type="GO" id="GO:0003690">
    <property type="term" value="F:double-stranded DNA binding"/>
    <property type="evidence" value="ECO:0007669"/>
    <property type="project" value="UniProtKB-ARBA"/>
</dbReference>
<evidence type="ECO:0000256" key="10">
    <source>
        <dbReference type="ARBA" id="ARBA00023242"/>
    </source>
</evidence>
<evidence type="ECO:0000256" key="12">
    <source>
        <dbReference type="SAM" id="SignalP"/>
    </source>
</evidence>
<feature type="domain" description="C2H2-type" evidence="13">
    <location>
        <begin position="189"/>
        <end position="211"/>
    </location>
</feature>
<keyword evidence="4" id="KW-0677">Repeat</keyword>
<evidence type="ECO:0000313" key="14">
    <source>
        <dbReference type="EMBL" id="KAF8795032.1"/>
    </source>
</evidence>
<dbReference type="EMBL" id="JABXBU010000002">
    <property type="protein sequence ID" value="KAF8795032.1"/>
    <property type="molecule type" value="Genomic_DNA"/>
</dbReference>
<dbReference type="PANTHER" id="PTHR24394:SF44">
    <property type="entry name" value="ZINC FINGER PROTEIN 271-LIKE"/>
    <property type="match status" value="1"/>
</dbReference>
<dbReference type="GO" id="GO:0005634">
    <property type="term" value="C:nucleus"/>
    <property type="evidence" value="ECO:0007669"/>
    <property type="project" value="UniProtKB-SubCell"/>
</dbReference>
<dbReference type="InterPro" id="IPR013087">
    <property type="entry name" value="Znf_C2H2_type"/>
</dbReference>
<reference evidence="14" key="2">
    <citation type="submission" date="2020-06" db="EMBL/GenBank/DDBJ databases">
        <authorList>
            <person name="Sheffer M."/>
        </authorList>
    </citation>
    <scope>NUCLEOTIDE SEQUENCE</scope>
</reference>